<dbReference type="Pfam" id="PF09084">
    <property type="entry name" value="NMT1"/>
    <property type="match status" value="1"/>
</dbReference>
<dbReference type="EMBL" id="LHUR01000047">
    <property type="protein sequence ID" value="KOA18093.1"/>
    <property type="molecule type" value="Genomic_DNA"/>
</dbReference>
<proteinExistence type="inferred from homology"/>
<name>A0A0L6Z5I0_9CLOT</name>
<dbReference type="SMART" id="SM00062">
    <property type="entry name" value="PBPb"/>
    <property type="match status" value="1"/>
</dbReference>
<protein>
    <submittedName>
        <fullName evidence="6">Putative aliphatic sulfonates-binding protein</fullName>
    </submittedName>
</protein>
<dbReference type="STRING" id="36844.SAMN04488501_11426"/>
<dbReference type="PANTHER" id="PTHR30024">
    <property type="entry name" value="ALIPHATIC SULFONATES-BINDING PROTEIN-RELATED"/>
    <property type="match status" value="1"/>
</dbReference>
<dbReference type="InterPro" id="IPR015168">
    <property type="entry name" value="SsuA/THI5"/>
</dbReference>
<evidence type="ECO:0000256" key="1">
    <source>
        <dbReference type="ARBA" id="ARBA00004418"/>
    </source>
</evidence>
<comment type="caution">
    <text evidence="6">The sequence shown here is derived from an EMBL/GenBank/DDBJ whole genome shotgun (WGS) entry which is preliminary data.</text>
</comment>
<organism evidence="6 7">
    <name type="scientific">Clostridium homopropionicum DSM 5847</name>
    <dbReference type="NCBI Taxonomy" id="1121318"/>
    <lineage>
        <taxon>Bacteria</taxon>
        <taxon>Bacillati</taxon>
        <taxon>Bacillota</taxon>
        <taxon>Clostridia</taxon>
        <taxon>Eubacteriales</taxon>
        <taxon>Clostridiaceae</taxon>
        <taxon>Clostridium</taxon>
    </lineage>
</organism>
<evidence type="ECO:0000313" key="6">
    <source>
        <dbReference type="EMBL" id="KOA18093.1"/>
    </source>
</evidence>
<comment type="similarity">
    <text evidence="2">Belongs to the bacterial solute-binding protein SsuA/TauA family.</text>
</comment>
<evidence type="ECO:0000313" key="7">
    <source>
        <dbReference type="Proteomes" id="UP000037043"/>
    </source>
</evidence>
<dbReference type="PANTHER" id="PTHR30024:SF47">
    <property type="entry name" value="TAURINE-BINDING PERIPLASMIC PROTEIN"/>
    <property type="match status" value="1"/>
</dbReference>
<comment type="subcellular location">
    <subcellularLocation>
        <location evidence="1">Periplasm</location>
    </subcellularLocation>
</comment>
<dbReference type="AlphaFoldDB" id="A0A0L6Z5I0"/>
<gene>
    <name evidence="6" type="primary">ssuA</name>
    <name evidence="6" type="ORF">CLHOM_35440</name>
</gene>
<dbReference type="Proteomes" id="UP000037043">
    <property type="component" value="Unassembled WGS sequence"/>
</dbReference>
<evidence type="ECO:0000259" key="5">
    <source>
        <dbReference type="SMART" id="SM00062"/>
    </source>
</evidence>
<dbReference type="Gene3D" id="3.40.190.10">
    <property type="entry name" value="Periplasmic binding protein-like II"/>
    <property type="match status" value="2"/>
</dbReference>
<feature type="domain" description="Solute-binding protein family 3/N-terminal" evidence="5">
    <location>
        <begin position="36"/>
        <end position="257"/>
    </location>
</feature>
<dbReference type="PROSITE" id="PS51257">
    <property type="entry name" value="PROKAR_LIPOPROTEIN"/>
    <property type="match status" value="1"/>
</dbReference>
<sequence>MINYKKIFSLIITSMFAVSLVACSPSKNAGTSSKQTLNFGAMGSVDAVPFVIANEKGFFKEEGVDVNFQIFKNSKDRDAALQAGKLDGIIGDEVAICLYQNADFDVKITGVTDGDFMLIANGKTGIKSIKDINGKSVAISEKTAIEYSLDKILEKNSLKPEAVKKSIVPPIPTRLEMLRNNNVDAALLPEPFSSLAIKDGGILLGSARSIGIYSSISAFTQKSVDAKANDIKAFYRAYNKAVDYLNNTSITEFEDAIIKTVGYSADMKGKIKLPKFRKNILPSEAEVKEAIDWTINKGLVKKNLDPKSLMNDIGVN</sequence>
<dbReference type="InterPro" id="IPR001638">
    <property type="entry name" value="Solute-binding_3/MltF_N"/>
</dbReference>
<feature type="signal peptide" evidence="4">
    <location>
        <begin position="1"/>
        <end position="29"/>
    </location>
</feature>
<evidence type="ECO:0000256" key="2">
    <source>
        <dbReference type="ARBA" id="ARBA00010742"/>
    </source>
</evidence>
<accession>A0A0L6Z5I0</accession>
<reference evidence="7" key="1">
    <citation type="submission" date="2015-08" db="EMBL/GenBank/DDBJ databases">
        <title>Genome sequence of the strict anaerobe Clostridium homopropionicum LuHBu1 (DSM 5847T).</title>
        <authorList>
            <person name="Poehlein A."/>
            <person name="Beck M."/>
            <person name="Schiel-Bengelsdorf B."/>
            <person name="Bengelsdorf F.R."/>
            <person name="Daniel R."/>
            <person name="Duerre P."/>
        </authorList>
    </citation>
    <scope>NUCLEOTIDE SEQUENCE [LARGE SCALE GENOMIC DNA]</scope>
    <source>
        <strain evidence="7">DSM 5847</strain>
    </source>
</reference>
<keyword evidence="7" id="KW-1185">Reference proteome</keyword>
<dbReference type="GO" id="GO:0042597">
    <property type="term" value="C:periplasmic space"/>
    <property type="evidence" value="ECO:0007669"/>
    <property type="project" value="UniProtKB-SubCell"/>
</dbReference>
<dbReference type="RefSeq" id="WP_052222972.1">
    <property type="nucleotide sequence ID" value="NZ_LHUR01000047.1"/>
</dbReference>
<evidence type="ECO:0000256" key="3">
    <source>
        <dbReference type="ARBA" id="ARBA00022729"/>
    </source>
</evidence>
<keyword evidence="3 4" id="KW-0732">Signal</keyword>
<dbReference type="PATRIC" id="fig|1121318.3.peg.3544"/>
<feature type="chain" id="PRO_5038660549" evidence="4">
    <location>
        <begin position="30"/>
        <end position="316"/>
    </location>
</feature>
<dbReference type="SUPFAM" id="SSF53850">
    <property type="entry name" value="Periplasmic binding protein-like II"/>
    <property type="match status" value="1"/>
</dbReference>
<evidence type="ECO:0000256" key="4">
    <source>
        <dbReference type="SAM" id="SignalP"/>
    </source>
</evidence>